<reference evidence="3" key="1">
    <citation type="journal article" date="2019" name="Int. J. Syst. Evol. Microbiol.">
        <title>The Global Catalogue of Microorganisms (GCM) 10K type strain sequencing project: providing services to taxonomists for standard genome sequencing and annotation.</title>
        <authorList>
            <consortium name="The Broad Institute Genomics Platform"/>
            <consortium name="The Broad Institute Genome Sequencing Center for Infectious Disease"/>
            <person name="Wu L."/>
            <person name="Ma J."/>
        </authorList>
    </citation>
    <scope>NUCLEOTIDE SEQUENCE [LARGE SCALE GENOMIC DNA]</scope>
    <source>
        <strain evidence="3">JCM 18081</strain>
    </source>
</reference>
<dbReference type="Proteomes" id="UP001501265">
    <property type="component" value="Unassembled WGS sequence"/>
</dbReference>
<evidence type="ECO:0000313" key="3">
    <source>
        <dbReference type="Proteomes" id="UP001501265"/>
    </source>
</evidence>
<name>A0ABP9BRQ2_9ACTN</name>
<feature type="region of interest" description="Disordered" evidence="1">
    <location>
        <begin position="1"/>
        <end position="38"/>
    </location>
</feature>
<accession>A0ABP9BRQ2</accession>
<feature type="compositionally biased region" description="Low complexity" evidence="1">
    <location>
        <begin position="15"/>
        <end position="27"/>
    </location>
</feature>
<dbReference type="RefSeq" id="WP_345620030.1">
    <property type="nucleotide sequence ID" value="NZ_BAABIG010000024.1"/>
</dbReference>
<protein>
    <submittedName>
        <fullName evidence="2">Uncharacterized protein</fullName>
    </submittedName>
</protein>
<feature type="region of interest" description="Disordered" evidence="1">
    <location>
        <begin position="118"/>
        <end position="138"/>
    </location>
</feature>
<keyword evidence="3" id="KW-1185">Reference proteome</keyword>
<feature type="compositionally biased region" description="Polar residues" evidence="1">
    <location>
        <begin position="122"/>
        <end position="138"/>
    </location>
</feature>
<organism evidence="2 3">
    <name type="scientific">Streptomyces ziwulingensis</name>
    <dbReference type="NCBI Taxonomy" id="1045501"/>
    <lineage>
        <taxon>Bacteria</taxon>
        <taxon>Bacillati</taxon>
        <taxon>Actinomycetota</taxon>
        <taxon>Actinomycetes</taxon>
        <taxon>Kitasatosporales</taxon>
        <taxon>Streptomycetaceae</taxon>
        <taxon>Streptomyces</taxon>
    </lineage>
</organism>
<evidence type="ECO:0000256" key="1">
    <source>
        <dbReference type="SAM" id="MobiDB-lite"/>
    </source>
</evidence>
<dbReference type="EMBL" id="BAABIG010000024">
    <property type="protein sequence ID" value="GAA4799533.1"/>
    <property type="molecule type" value="Genomic_DNA"/>
</dbReference>
<comment type="caution">
    <text evidence="2">The sequence shown here is derived from an EMBL/GenBank/DDBJ whole genome shotgun (WGS) entry which is preliminary data.</text>
</comment>
<gene>
    <name evidence="2" type="ORF">GCM10023220_29660</name>
</gene>
<proteinExistence type="predicted"/>
<evidence type="ECO:0000313" key="2">
    <source>
        <dbReference type="EMBL" id="GAA4799533.1"/>
    </source>
</evidence>
<sequence length="138" mass="15227">MAAPRKTTSRKPRTAARAASRPSTSRTTEPDAGPEVTPAEAQEIEAEGHYVTAELCGEEVQIVPASAWRSSWQRMLHQGDFDSFARNVFSPEDYEFYLELDPTIAEFLQFTQDAAASMGESLGNSRGPATSSRSTRRR</sequence>